<dbReference type="AlphaFoldDB" id="A0A1Q9WAJ7"/>
<organism evidence="6 7">
    <name type="scientific">Mycobacterium syngnathidarum</name>
    <dbReference type="NCBI Taxonomy" id="1908205"/>
    <lineage>
        <taxon>Bacteria</taxon>
        <taxon>Bacillati</taxon>
        <taxon>Actinomycetota</taxon>
        <taxon>Actinomycetes</taxon>
        <taxon>Mycobacteriales</taxon>
        <taxon>Mycobacteriaceae</taxon>
        <taxon>Mycobacterium</taxon>
    </lineage>
</organism>
<feature type="domain" description="HTH tetR-type" evidence="5">
    <location>
        <begin position="6"/>
        <end position="66"/>
    </location>
</feature>
<evidence type="ECO:0000256" key="3">
    <source>
        <dbReference type="ARBA" id="ARBA00023163"/>
    </source>
</evidence>
<keyword evidence="3" id="KW-0804">Transcription</keyword>
<dbReference type="Pfam" id="PF00440">
    <property type="entry name" value="TetR_N"/>
    <property type="match status" value="1"/>
</dbReference>
<evidence type="ECO:0000259" key="5">
    <source>
        <dbReference type="PROSITE" id="PS50977"/>
    </source>
</evidence>
<accession>A0A1S1K6Q1</accession>
<dbReference type="GO" id="GO:0003700">
    <property type="term" value="F:DNA-binding transcription factor activity"/>
    <property type="evidence" value="ECO:0007669"/>
    <property type="project" value="TreeGrafter"/>
</dbReference>
<dbReference type="OrthoDB" id="329481at2"/>
<evidence type="ECO:0000256" key="2">
    <source>
        <dbReference type="ARBA" id="ARBA00023125"/>
    </source>
</evidence>
<sequence>MPRPRTLTTDAIFRAALTVLDRDGFSGMSMRAVAAELRVSPMALYRYVDNREQLEELIVEQLLAPIDCTVPTGRPWMHRVEVLMDRLRTAIGAHPAAIPLLLSHRHKSLASLRWIESMLTVLNEAGLAGKDRAIAQRSLVSYLLGSLSSQHSSALSGPGTASMATLSDTEFPHVVETARTAQCITPDDEFHLGLAALLRGLKPD</sequence>
<gene>
    <name evidence="6" type="ORF">BKG61_15120</name>
</gene>
<keyword evidence="1" id="KW-0805">Transcription regulation</keyword>
<dbReference type="SUPFAM" id="SSF46689">
    <property type="entry name" value="Homeodomain-like"/>
    <property type="match status" value="1"/>
</dbReference>
<dbReference type="RefSeq" id="WP_070185414.1">
    <property type="nucleotide sequence ID" value="NZ_MLCL01000054.1"/>
</dbReference>
<dbReference type="Gene3D" id="1.10.357.10">
    <property type="entry name" value="Tetracycline Repressor, domain 2"/>
    <property type="match status" value="1"/>
</dbReference>
<dbReference type="EMBL" id="MLHV01000012">
    <property type="protein sequence ID" value="OHT97863.1"/>
    <property type="molecule type" value="Genomic_DNA"/>
</dbReference>
<reference evidence="6 7" key="1">
    <citation type="submission" date="2016-10" db="EMBL/GenBank/DDBJ databases">
        <title>Evaluation of Human, Animal and Environmental Mycobacterium chelonae Isolates by Core Genome Phylogenomic Analysis, Targeted Gene Comparison, and Anti-microbial Susceptibility Patterns: A Tale of Mistaken Identities.</title>
        <authorList>
            <person name="Fogelson S.B."/>
            <person name="Camus A.C."/>
            <person name="Lorenz W."/>
            <person name="Vasireddy R."/>
            <person name="Vasireddy S."/>
            <person name="Smith T."/>
            <person name="Brown-Elliott B.A."/>
            <person name="Wallace R.J.Jr."/>
            <person name="Hasan N.A."/>
            <person name="Reischl U."/>
            <person name="Sanchez S."/>
        </authorList>
    </citation>
    <scope>NUCLEOTIDE SEQUENCE [LARGE SCALE GENOMIC DNA]</scope>
    <source>
        <strain evidence="6 7">24999</strain>
    </source>
</reference>
<dbReference type="Proteomes" id="UP000179636">
    <property type="component" value="Unassembled WGS sequence"/>
</dbReference>
<dbReference type="InterPro" id="IPR004111">
    <property type="entry name" value="Repressor_TetR_C"/>
</dbReference>
<keyword evidence="2 4" id="KW-0238">DNA-binding</keyword>
<proteinExistence type="predicted"/>
<accession>A0A1Q9WAJ7</accession>
<dbReference type="InterPro" id="IPR009057">
    <property type="entry name" value="Homeodomain-like_sf"/>
</dbReference>
<dbReference type="InterPro" id="IPR001647">
    <property type="entry name" value="HTH_TetR"/>
</dbReference>
<dbReference type="SUPFAM" id="SSF48498">
    <property type="entry name" value="Tetracyclin repressor-like, C-terminal domain"/>
    <property type="match status" value="1"/>
</dbReference>
<evidence type="ECO:0000313" key="7">
    <source>
        <dbReference type="Proteomes" id="UP000179636"/>
    </source>
</evidence>
<feature type="DNA-binding region" description="H-T-H motif" evidence="4">
    <location>
        <begin position="29"/>
        <end position="48"/>
    </location>
</feature>
<dbReference type="PANTHER" id="PTHR30055">
    <property type="entry name" value="HTH-TYPE TRANSCRIPTIONAL REGULATOR RUTR"/>
    <property type="match status" value="1"/>
</dbReference>
<keyword evidence="7" id="KW-1185">Reference proteome</keyword>
<comment type="caution">
    <text evidence="6">The sequence shown here is derived from an EMBL/GenBank/DDBJ whole genome shotgun (WGS) entry which is preliminary data.</text>
</comment>
<evidence type="ECO:0000256" key="4">
    <source>
        <dbReference type="PROSITE-ProRule" id="PRU00335"/>
    </source>
</evidence>
<name>A0A1Q9WAJ7_9MYCO</name>
<protein>
    <submittedName>
        <fullName evidence="6">TetR family transcriptional regulator</fullName>
    </submittedName>
</protein>
<dbReference type="GO" id="GO:0000976">
    <property type="term" value="F:transcription cis-regulatory region binding"/>
    <property type="evidence" value="ECO:0007669"/>
    <property type="project" value="TreeGrafter"/>
</dbReference>
<dbReference type="Pfam" id="PF02909">
    <property type="entry name" value="TetR_C_1"/>
    <property type="match status" value="1"/>
</dbReference>
<dbReference type="InterPro" id="IPR050109">
    <property type="entry name" value="HTH-type_TetR-like_transc_reg"/>
</dbReference>
<dbReference type="PROSITE" id="PS50977">
    <property type="entry name" value="HTH_TETR_2"/>
    <property type="match status" value="1"/>
</dbReference>
<evidence type="ECO:0000256" key="1">
    <source>
        <dbReference type="ARBA" id="ARBA00023015"/>
    </source>
</evidence>
<dbReference type="PANTHER" id="PTHR30055:SF151">
    <property type="entry name" value="TRANSCRIPTIONAL REGULATORY PROTEIN"/>
    <property type="match status" value="1"/>
</dbReference>
<evidence type="ECO:0000313" key="6">
    <source>
        <dbReference type="EMBL" id="OHT97863.1"/>
    </source>
</evidence>
<dbReference type="InterPro" id="IPR036271">
    <property type="entry name" value="Tet_transcr_reg_TetR-rel_C_sf"/>
</dbReference>
<dbReference type="STRING" id="1908205.BKG60_14310"/>
<dbReference type="GO" id="GO:0045892">
    <property type="term" value="P:negative regulation of DNA-templated transcription"/>
    <property type="evidence" value="ECO:0007669"/>
    <property type="project" value="InterPro"/>
</dbReference>